<gene>
    <name evidence="1" type="ORF">CW362_10320</name>
</gene>
<reference evidence="1 2" key="1">
    <citation type="submission" date="2017-12" db="EMBL/GenBank/DDBJ databases">
        <title>Streptomyces populusis sp. nov., a novel endophytic actinobacterium isolated from stems of Populus adenopoda Maxim.</title>
        <authorList>
            <person name="Wang Z."/>
        </authorList>
    </citation>
    <scope>NUCLEOTIDE SEQUENCE [LARGE SCALE GENOMIC DNA]</scope>
    <source>
        <strain evidence="1 2">A249</strain>
    </source>
</reference>
<dbReference type="EMBL" id="PJOS01000014">
    <property type="protein sequence ID" value="PKT73118.1"/>
    <property type="molecule type" value="Genomic_DNA"/>
</dbReference>
<dbReference type="OrthoDB" id="581789at2"/>
<organism evidence="1 2">
    <name type="scientific">Streptomyces populi</name>
    <dbReference type="NCBI Taxonomy" id="2058924"/>
    <lineage>
        <taxon>Bacteria</taxon>
        <taxon>Bacillati</taxon>
        <taxon>Actinomycetota</taxon>
        <taxon>Actinomycetes</taxon>
        <taxon>Kitasatosporales</taxon>
        <taxon>Streptomycetaceae</taxon>
        <taxon>Streptomyces</taxon>
    </lineage>
</organism>
<keyword evidence="2" id="KW-1185">Reference proteome</keyword>
<comment type="caution">
    <text evidence="1">The sequence shown here is derived from an EMBL/GenBank/DDBJ whole genome shotgun (WGS) entry which is preliminary data.</text>
</comment>
<protein>
    <submittedName>
        <fullName evidence="1">Uncharacterized protein</fullName>
    </submittedName>
</protein>
<name>A0A2I0ST66_9ACTN</name>
<accession>A0A2I0ST66</accession>
<dbReference type="RefSeq" id="WP_103549083.1">
    <property type="nucleotide sequence ID" value="NZ_JBHJSK010000001.1"/>
</dbReference>
<dbReference type="AlphaFoldDB" id="A0A2I0ST66"/>
<evidence type="ECO:0000313" key="1">
    <source>
        <dbReference type="EMBL" id="PKT73118.1"/>
    </source>
</evidence>
<sequence>MIVIHAVLETRALPDFSFWPVAEQPPYRLMSLSGALSPDQAGTAMATLADYNSHRADVGQAGSAAAFLSSLLGEEGFVAPGGLRVQDTDTGTTVTPGCCCGLEDWREWLEIADGGETWLGHDPTPWTEQLGETVLLRPDGEIPGPVIEIPRAELTRLLLGVQRDLADFLLLVSVWAARHAPESAEAMVEAFDRSLAITAPLRRARV</sequence>
<proteinExistence type="predicted"/>
<dbReference type="Proteomes" id="UP000236178">
    <property type="component" value="Unassembled WGS sequence"/>
</dbReference>
<evidence type="ECO:0000313" key="2">
    <source>
        <dbReference type="Proteomes" id="UP000236178"/>
    </source>
</evidence>